<name>A0ABV9F759_9BACL</name>
<dbReference type="Pfam" id="PF00106">
    <property type="entry name" value="adh_short"/>
    <property type="match status" value="1"/>
</dbReference>
<protein>
    <submittedName>
        <fullName evidence="5">SDR family oxidoreductase</fullName>
    </submittedName>
</protein>
<keyword evidence="6" id="KW-1185">Reference proteome</keyword>
<evidence type="ECO:0000259" key="4">
    <source>
        <dbReference type="SMART" id="SM00822"/>
    </source>
</evidence>
<comment type="caution">
    <text evidence="5">The sequence shown here is derived from an EMBL/GenBank/DDBJ whole genome shotgun (WGS) entry which is preliminary data.</text>
</comment>
<dbReference type="Gene3D" id="3.40.50.720">
    <property type="entry name" value="NAD(P)-binding Rossmann-like Domain"/>
    <property type="match status" value="1"/>
</dbReference>
<dbReference type="InterPro" id="IPR002347">
    <property type="entry name" value="SDR_fam"/>
</dbReference>
<dbReference type="InterPro" id="IPR036291">
    <property type="entry name" value="NAD(P)-bd_dom_sf"/>
</dbReference>
<dbReference type="RefSeq" id="WP_378093256.1">
    <property type="nucleotide sequence ID" value="NZ_JBHSEP010000003.1"/>
</dbReference>
<dbReference type="PRINTS" id="PR00080">
    <property type="entry name" value="SDRFAMILY"/>
</dbReference>
<dbReference type="CDD" id="cd08935">
    <property type="entry name" value="mannonate_red_SDR_c"/>
    <property type="match status" value="1"/>
</dbReference>
<evidence type="ECO:0000256" key="1">
    <source>
        <dbReference type="ARBA" id="ARBA00006484"/>
    </source>
</evidence>
<evidence type="ECO:0000256" key="3">
    <source>
        <dbReference type="RuleBase" id="RU000363"/>
    </source>
</evidence>
<comment type="similarity">
    <text evidence="1 3">Belongs to the short-chain dehydrogenases/reductases (SDR) family.</text>
</comment>
<accession>A0ABV9F759</accession>
<dbReference type="NCBIfam" id="NF006132">
    <property type="entry name" value="PRK08277.1"/>
    <property type="match status" value="1"/>
</dbReference>
<evidence type="ECO:0000313" key="5">
    <source>
        <dbReference type="EMBL" id="MFC4597737.1"/>
    </source>
</evidence>
<dbReference type="PRINTS" id="PR00081">
    <property type="entry name" value="GDHRDH"/>
</dbReference>
<dbReference type="SUPFAM" id="SSF51735">
    <property type="entry name" value="NAD(P)-binding Rossmann-fold domains"/>
    <property type="match status" value="1"/>
</dbReference>
<dbReference type="EMBL" id="JBHSEP010000003">
    <property type="protein sequence ID" value="MFC4597737.1"/>
    <property type="molecule type" value="Genomic_DNA"/>
</dbReference>
<gene>
    <name evidence="5" type="ORF">ACFO3S_05755</name>
</gene>
<reference evidence="6" key="1">
    <citation type="journal article" date="2019" name="Int. J. Syst. Evol. Microbiol.">
        <title>The Global Catalogue of Microorganisms (GCM) 10K type strain sequencing project: providing services to taxonomists for standard genome sequencing and annotation.</title>
        <authorList>
            <consortium name="The Broad Institute Genomics Platform"/>
            <consortium name="The Broad Institute Genome Sequencing Center for Infectious Disease"/>
            <person name="Wu L."/>
            <person name="Ma J."/>
        </authorList>
    </citation>
    <scope>NUCLEOTIDE SEQUENCE [LARGE SCALE GENOMIC DNA]</scope>
    <source>
        <strain evidence="6">CCUG 49571</strain>
    </source>
</reference>
<evidence type="ECO:0000313" key="6">
    <source>
        <dbReference type="Proteomes" id="UP001596028"/>
    </source>
</evidence>
<dbReference type="InterPro" id="IPR057326">
    <property type="entry name" value="KR_dom"/>
</dbReference>
<organism evidence="5 6">
    <name type="scientific">Cohnella hongkongensis</name>
    <dbReference type="NCBI Taxonomy" id="178337"/>
    <lineage>
        <taxon>Bacteria</taxon>
        <taxon>Bacillati</taxon>
        <taxon>Bacillota</taxon>
        <taxon>Bacilli</taxon>
        <taxon>Bacillales</taxon>
        <taxon>Paenibacillaceae</taxon>
        <taxon>Cohnella</taxon>
    </lineage>
</organism>
<evidence type="ECO:0000256" key="2">
    <source>
        <dbReference type="ARBA" id="ARBA00023002"/>
    </source>
</evidence>
<feature type="domain" description="Ketoreductase" evidence="4">
    <location>
        <begin position="12"/>
        <end position="210"/>
    </location>
</feature>
<dbReference type="InterPro" id="IPR020904">
    <property type="entry name" value="Sc_DH/Rdtase_CS"/>
</dbReference>
<keyword evidence="2" id="KW-0560">Oxidoreductase</keyword>
<proteinExistence type="inferred from homology"/>
<dbReference type="PANTHER" id="PTHR42760">
    <property type="entry name" value="SHORT-CHAIN DEHYDROGENASES/REDUCTASES FAMILY MEMBER"/>
    <property type="match status" value="1"/>
</dbReference>
<dbReference type="PANTHER" id="PTHR42760:SF115">
    <property type="entry name" value="3-OXOACYL-[ACYL-CARRIER-PROTEIN] REDUCTASE FABG"/>
    <property type="match status" value="1"/>
</dbReference>
<dbReference type="SMART" id="SM00822">
    <property type="entry name" value="PKS_KR"/>
    <property type="match status" value="1"/>
</dbReference>
<dbReference type="PROSITE" id="PS00061">
    <property type="entry name" value="ADH_SHORT"/>
    <property type="match status" value="1"/>
</dbReference>
<sequence>MSLPIHGKLRGRVAVVTGGSGVLCSAMARELGRQGMKVAVLGRSPGKSAKAAEDVRRVGGEAIAVRCDVLDEASLNEAAATVLERLGPCRLLVNGAGGNHPDGSTSREFFRLEDLGQEGERTFFDLRKEGLGRVFDLNVLGTLLPSQVFARQMLGLAGAAIVNVSSMSAPRPMTKVPAYSAAKAAVDNFTQWLAVHLADAGIRVNAIAPGFFLTEQNRELLTNADGSPTARAGQIIAHTPMRRFGRPEDLLGALLWLADEGSSGFVTGITVPVDGGFMAYSGV</sequence>
<dbReference type="Proteomes" id="UP001596028">
    <property type="component" value="Unassembled WGS sequence"/>
</dbReference>